<evidence type="ECO:0000313" key="2">
    <source>
        <dbReference type="EMBL" id="VDO01148.1"/>
    </source>
</evidence>
<feature type="compositionally biased region" description="Polar residues" evidence="1">
    <location>
        <begin position="80"/>
        <end position="113"/>
    </location>
</feature>
<dbReference type="WBParaSite" id="HNAJ_0000529101-mRNA-1">
    <property type="protein sequence ID" value="HNAJ_0000529101-mRNA-1"/>
    <property type="gene ID" value="HNAJ_0000529101"/>
</dbReference>
<reference evidence="2 3" key="2">
    <citation type="submission" date="2018-11" db="EMBL/GenBank/DDBJ databases">
        <authorList>
            <consortium name="Pathogen Informatics"/>
        </authorList>
    </citation>
    <scope>NUCLEOTIDE SEQUENCE [LARGE SCALE GENOMIC DNA]</scope>
</reference>
<evidence type="ECO:0000313" key="4">
    <source>
        <dbReference type="WBParaSite" id="HNAJ_0000529101-mRNA-1"/>
    </source>
</evidence>
<evidence type="ECO:0000313" key="3">
    <source>
        <dbReference type="Proteomes" id="UP000278807"/>
    </source>
</evidence>
<proteinExistence type="predicted"/>
<reference evidence="4" key="1">
    <citation type="submission" date="2017-02" db="UniProtKB">
        <authorList>
            <consortium name="WormBaseParasite"/>
        </authorList>
    </citation>
    <scope>IDENTIFICATION</scope>
</reference>
<dbReference type="AlphaFoldDB" id="A0A0R3TE02"/>
<feature type="compositionally biased region" description="Polar residues" evidence="1">
    <location>
        <begin position="56"/>
        <end position="67"/>
    </location>
</feature>
<protein>
    <submittedName>
        <fullName evidence="4">Neuronal tyrosine-phosphorylated phosphoinositide-3-kinase adapter 2</fullName>
    </submittedName>
</protein>
<feature type="region of interest" description="Disordered" evidence="1">
    <location>
        <begin position="1"/>
        <end position="139"/>
    </location>
</feature>
<name>A0A0R3TE02_RODNA</name>
<evidence type="ECO:0000256" key="1">
    <source>
        <dbReference type="SAM" id="MobiDB-lite"/>
    </source>
</evidence>
<accession>A0A0R3TE02</accession>
<dbReference type="Proteomes" id="UP000278807">
    <property type="component" value="Unassembled WGS sequence"/>
</dbReference>
<gene>
    <name evidence="2" type="ORF">HNAJ_LOCUS5288</name>
</gene>
<feature type="compositionally biased region" description="Acidic residues" evidence="1">
    <location>
        <begin position="31"/>
        <end position="42"/>
    </location>
</feature>
<keyword evidence="3" id="KW-1185">Reference proteome</keyword>
<sequence>MMIFKKKSSSEMRDACGPSKRKRPKERDDEVYLEENVLDDQLQDTGDAPPRPPKSLGSTNRDSSPISSMLHPPAPKRSESSPTTNNRHPNQRSAPQPTPVQTQYQMVSQNSPPKVTPKPRFGSSTVVKVKSPSGNGPRKALISDTEALFHSIREIEAGLADGSLVKQFEACSFY</sequence>
<dbReference type="EMBL" id="UZAE01004369">
    <property type="protein sequence ID" value="VDO01148.1"/>
    <property type="molecule type" value="Genomic_DNA"/>
</dbReference>
<dbReference type="STRING" id="102285.A0A0R3TE02"/>
<organism evidence="4">
    <name type="scientific">Rodentolepis nana</name>
    <name type="common">Dwarf tapeworm</name>
    <name type="synonym">Hymenolepis nana</name>
    <dbReference type="NCBI Taxonomy" id="102285"/>
    <lineage>
        <taxon>Eukaryota</taxon>
        <taxon>Metazoa</taxon>
        <taxon>Spiralia</taxon>
        <taxon>Lophotrochozoa</taxon>
        <taxon>Platyhelminthes</taxon>
        <taxon>Cestoda</taxon>
        <taxon>Eucestoda</taxon>
        <taxon>Cyclophyllidea</taxon>
        <taxon>Hymenolepididae</taxon>
        <taxon>Rodentolepis</taxon>
    </lineage>
</organism>